<evidence type="ECO:0000313" key="3">
    <source>
        <dbReference type="Proteomes" id="UP000017131"/>
    </source>
</evidence>
<dbReference type="EMBL" id="AXDY01000016">
    <property type="protein sequence ID" value="ERS92341.1"/>
    <property type="molecule type" value="Genomic_DNA"/>
</dbReference>
<comment type="caution">
    <text evidence="2">The sequence shown here is derived from an EMBL/GenBank/DDBJ whole genome shotgun (WGS) entry which is preliminary data.</text>
</comment>
<accession>A0ABP2YQ96</accession>
<proteinExistence type="predicted"/>
<organism evidence="2 3">
    <name type="scientific">Staphylococcus simulans UMC-CNS-990</name>
    <dbReference type="NCBI Taxonomy" id="1405498"/>
    <lineage>
        <taxon>Bacteria</taxon>
        <taxon>Bacillati</taxon>
        <taxon>Bacillota</taxon>
        <taxon>Bacilli</taxon>
        <taxon>Bacillales</taxon>
        <taxon>Staphylococcaceae</taxon>
        <taxon>Staphylococcus</taxon>
    </lineage>
</organism>
<sequence length="156" mass="17114">MKVIRILGGLVAGTAAGLAVTAFNKNSSKAGQTEFDDSTKAIKQQSSNISSYVNQIKDGTQEVKTIVDEVKTLISDFMKDIQPNINHIQENIQDIQKRGEVIGETLQGITKSPDKKNITPYTSKQQPVGKDQRETVQQNQTAAVEPKKKQVDTEAE</sequence>
<dbReference type="Proteomes" id="UP000017131">
    <property type="component" value="Unassembled WGS sequence"/>
</dbReference>
<dbReference type="RefSeq" id="WP_023016254.1">
    <property type="nucleotide sequence ID" value="NZ_AXDY01000016.1"/>
</dbReference>
<name>A0ABP2YQ96_STASI</name>
<gene>
    <name evidence="2" type="ORF">SSIM_12600</name>
</gene>
<keyword evidence="3" id="KW-1185">Reference proteome</keyword>
<evidence type="ECO:0000313" key="2">
    <source>
        <dbReference type="EMBL" id="ERS92341.1"/>
    </source>
</evidence>
<evidence type="ECO:0008006" key="4">
    <source>
        <dbReference type="Google" id="ProtNLM"/>
    </source>
</evidence>
<feature type="region of interest" description="Disordered" evidence="1">
    <location>
        <begin position="107"/>
        <end position="156"/>
    </location>
</feature>
<feature type="compositionally biased region" description="Basic and acidic residues" evidence="1">
    <location>
        <begin position="145"/>
        <end position="156"/>
    </location>
</feature>
<evidence type="ECO:0000256" key="1">
    <source>
        <dbReference type="SAM" id="MobiDB-lite"/>
    </source>
</evidence>
<reference evidence="2 3" key="1">
    <citation type="journal article" date="2013" name="Genome Announc.">
        <title>Draft Genome Sequence of Staphylococcus simulans UMC-CNS-990, Isolated from a Case of Chronic Bovine Mastitis.</title>
        <authorList>
            <person name="Calcutt M.J."/>
            <person name="Foecking M.F."/>
            <person name="Hsieh H.Y."/>
            <person name="Perry J."/>
            <person name="Stewart G.C."/>
            <person name="Middleton J.R."/>
        </authorList>
    </citation>
    <scope>NUCLEOTIDE SEQUENCE [LARGE SCALE GENOMIC DNA]</scope>
    <source>
        <strain evidence="2 3">UMC-CNS-990</strain>
    </source>
</reference>
<protein>
    <recommendedName>
        <fullName evidence="4">Gas vesicle protein-protein</fullName>
    </recommendedName>
</protein>